<evidence type="ECO:0000256" key="9">
    <source>
        <dbReference type="ARBA" id="ARBA00023136"/>
    </source>
</evidence>
<keyword evidence="6" id="KW-1133">Transmembrane helix</keyword>
<gene>
    <name evidence="13" type="ORF">LARSCL_LOCUS8058</name>
</gene>
<dbReference type="AlphaFoldDB" id="A0AAV1ZVI6"/>
<evidence type="ECO:0000256" key="5">
    <source>
        <dbReference type="ARBA" id="ARBA00022692"/>
    </source>
</evidence>
<evidence type="ECO:0000256" key="1">
    <source>
        <dbReference type="ARBA" id="ARBA00004141"/>
    </source>
</evidence>
<evidence type="ECO:0000256" key="3">
    <source>
        <dbReference type="ARBA" id="ARBA00022448"/>
    </source>
</evidence>
<evidence type="ECO:0000313" key="14">
    <source>
        <dbReference type="Proteomes" id="UP001497382"/>
    </source>
</evidence>
<keyword evidence="9" id="KW-0472">Membrane</keyword>
<evidence type="ECO:0000256" key="8">
    <source>
        <dbReference type="ARBA" id="ARBA00023065"/>
    </source>
</evidence>
<proteinExistence type="inferred from homology"/>
<evidence type="ECO:0000256" key="2">
    <source>
        <dbReference type="ARBA" id="ARBA00007193"/>
    </source>
</evidence>
<dbReference type="Gene3D" id="1.10.287.770">
    <property type="entry name" value="YojJ-like"/>
    <property type="match status" value="1"/>
</dbReference>
<keyword evidence="3 12" id="KW-0813">Transport</keyword>
<evidence type="ECO:0000256" key="12">
    <source>
        <dbReference type="RuleBase" id="RU000679"/>
    </source>
</evidence>
<comment type="similarity">
    <text evidence="2 12">Belongs to the amiloride-sensitive sodium channel (TC 1.A.6) family.</text>
</comment>
<evidence type="ECO:0000256" key="10">
    <source>
        <dbReference type="ARBA" id="ARBA00023201"/>
    </source>
</evidence>
<dbReference type="Proteomes" id="UP001497382">
    <property type="component" value="Unassembled WGS sequence"/>
</dbReference>
<keyword evidence="11 12" id="KW-0407">Ion channel</keyword>
<dbReference type="GO" id="GO:0015280">
    <property type="term" value="F:ligand-gated sodium channel activity"/>
    <property type="evidence" value="ECO:0007669"/>
    <property type="project" value="TreeGrafter"/>
</dbReference>
<accession>A0AAV1ZVI6</accession>
<protein>
    <submittedName>
        <fullName evidence="13">Uncharacterized protein</fullName>
    </submittedName>
</protein>
<evidence type="ECO:0000256" key="7">
    <source>
        <dbReference type="ARBA" id="ARBA00023053"/>
    </source>
</evidence>
<comment type="caution">
    <text evidence="13">The sequence shown here is derived from an EMBL/GenBank/DDBJ whole genome shotgun (WGS) entry which is preliminary data.</text>
</comment>
<keyword evidence="10 12" id="KW-0739">Sodium transport</keyword>
<keyword evidence="14" id="KW-1185">Reference proteome</keyword>
<keyword evidence="7" id="KW-0915">Sodium</keyword>
<evidence type="ECO:0000256" key="4">
    <source>
        <dbReference type="ARBA" id="ARBA00022461"/>
    </source>
</evidence>
<evidence type="ECO:0000256" key="11">
    <source>
        <dbReference type="ARBA" id="ARBA00023303"/>
    </source>
</evidence>
<dbReference type="InterPro" id="IPR001873">
    <property type="entry name" value="ENaC"/>
</dbReference>
<sequence length="241" mass="27787">MDNPQVFLGIHSPFIPINPVLDGYAISAGYEYAFEVELEREENLLPPPYQTNCQDNGPSKDAKNFTNPNSYEMCLGMCESESSEALYDCKGGWTMIFLSRKFCIPSIEKVNMISNRELEIEERLVTCFQNCKPGCLKLRYRNRVRKSIPETHVTDSFGEISMIEIYLRNEKVTLKRHYPVYGRGAMFSHIGGLLGYWLGISVFSLLDIFEKCLKTVINWKKRFKKLNQINQTHSPNSEDLD</sequence>
<comment type="subcellular location">
    <subcellularLocation>
        <location evidence="1">Membrane</location>
        <topology evidence="1">Multi-pass membrane protein</topology>
    </subcellularLocation>
</comment>
<evidence type="ECO:0000313" key="13">
    <source>
        <dbReference type="EMBL" id="CAL1275414.1"/>
    </source>
</evidence>
<organism evidence="13 14">
    <name type="scientific">Larinioides sclopetarius</name>
    <dbReference type="NCBI Taxonomy" id="280406"/>
    <lineage>
        <taxon>Eukaryota</taxon>
        <taxon>Metazoa</taxon>
        <taxon>Ecdysozoa</taxon>
        <taxon>Arthropoda</taxon>
        <taxon>Chelicerata</taxon>
        <taxon>Arachnida</taxon>
        <taxon>Araneae</taxon>
        <taxon>Araneomorphae</taxon>
        <taxon>Entelegynae</taxon>
        <taxon>Araneoidea</taxon>
        <taxon>Araneidae</taxon>
        <taxon>Larinioides</taxon>
    </lineage>
</organism>
<dbReference type="EMBL" id="CAXIEN010000084">
    <property type="protein sequence ID" value="CAL1275414.1"/>
    <property type="molecule type" value="Genomic_DNA"/>
</dbReference>
<keyword evidence="5 12" id="KW-0812">Transmembrane</keyword>
<keyword evidence="8 12" id="KW-0406">Ion transport</keyword>
<dbReference type="GO" id="GO:0005886">
    <property type="term" value="C:plasma membrane"/>
    <property type="evidence" value="ECO:0007669"/>
    <property type="project" value="TreeGrafter"/>
</dbReference>
<dbReference type="Pfam" id="PF00858">
    <property type="entry name" value="ASC"/>
    <property type="match status" value="1"/>
</dbReference>
<keyword evidence="4 12" id="KW-0894">Sodium channel</keyword>
<dbReference type="PANTHER" id="PTHR11690">
    <property type="entry name" value="AMILORIDE-SENSITIVE SODIUM CHANNEL-RELATED"/>
    <property type="match status" value="1"/>
</dbReference>
<name>A0AAV1ZVI6_9ARAC</name>
<reference evidence="13 14" key="1">
    <citation type="submission" date="2024-04" db="EMBL/GenBank/DDBJ databases">
        <authorList>
            <person name="Rising A."/>
            <person name="Reimegard J."/>
            <person name="Sonavane S."/>
            <person name="Akerstrom W."/>
            <person name="Nylinder S."/>
            <person name="Hedman E."/>
            <person name="Kallberg Y."/>
        </authorList>
    </citation>
    <scope>NUCLEOTIDE SEQUENCE [LARGE SCALE GENOMIC DNA]</scope>
</reference>
<evidence type="ECO:0000256" key="6">
    <source>
        <dbReference type="ARBA" id="ARBA00022989"/>
    </source>
</evidence>